<evidence type="ECO:0000256" key="3">
    <source>
        <dbReference type="ARBA" id="ARBA00022525"/>
    </source>
</evidence>
<comment type="subunit">
    <text evidence="2 4">Homodimer.</text>
</comment>
<feature type="signal peptide" evidence="4">
    <location>
        <begin position="1"/>
        <end position="21"/>
    </location>
</feature>
<accession>A0AAV1EET3</accession>
<dbReference type="Proteomes" id="UP001161247">
    <property type="component" value="Chromosome 9"/>
</dbReference>
<comment type="subcellular location">
    <subcellularLocation>
        <location evidence="4">Secreted</location>
        <location evidence="4">Extracellular space</location>
        <location evidence="4">Apoplast</location>
    </subcellularLocation>
</comment>
<reference evidence="5" key="1">
    <citation type="submission" date="2023-03" db="EMBL/GenBank/DDBJ databases">
        <authorList>
            <person name="Julca I."/>
        </authorList>
    </citation>
    <scope>NUCLEOTIDE SEQUENCE</scope>
</reference>
<dbReference type="InterPro" id="IPR004265">
    <property type="entry name" value="Dirigent"/>
</dbReference>
<dbReference type="Gene3D" id="2.40.480.10">
    <property type="entry name" value="Allene oxide cyclase-like"/>
    <property type="match status" value="1"/>
</dbReference>
<evidence type="ECO:0000313" key="5">
    <source>
        <dbReference type="EMBL" id="CAI9118179.1"/>
    </source>
</evidence>
<evidence type="ECO:0000256" key="1">
    <source>
        <dbReference type="ARBA" id="ARBA00010746"/>
    </source>
</evidence>
<keyword evidence="4" id="KW-0052">Apoplast</keyword>
<comment type="similarity">
    <text evidence="1 4">Belongs to the plant dirigent protein family.</text>
</comment>
<dbReference type="GO" id="GO:0009699">
    <property type="term" value="P:phenylpropanoid biosynthetic process"/>
    <property type="evidence" value="ECO:0007669"/>
    <property type="project" value="UniProtKB-ARBA"/>
</dbReference>
<feature type="chain" id="PRO_5043107203" description="Dirigent protein" evidence="4">
    <location>
        <begin position="22"/>
        <end position="191"/>
    </location>
</feature>
<comment type="function">
    <text evidence="4">Dirigent proteins impart stereoselectivity on the phenoxy radical-coupling reaction, yielding optically active lignans from two molecules of coniferyl alcohol in the biosynthesis of lignans, flavonolignans, and alkaloids and thus plays a central role in plant secondary metabolism.</text>
</comment>
<dbReference type="Pfam" id="PF03018">
    <property type="entry name" value="Dirigent"/>
    <property type="match status" value="1"/>
</dbReference>
<dbReference type="GO" id="GO:0048046">
    <property type="term" value="C:apoplast"/>
    <property type="evidence" value="ECO:0007669"/>
    <property type="project" value="UniProtKB-SubCell"/>
</dbReference>
<organism evidence="5 6">
    <name type="scientific">Oldenlandia corymbosa var. corymbosa</name>
    <dbReference type="NCBI Taxonomy" id="529605"/>
    <lineage>
        <taxon>Eukaryota</taxon>
        <taxon>Viridiplantae</taxon>
        <taxon>Streptophyta</taxon>
        <taxon>Embryophyta</taxon>
        <taxon>Tracheophyta</taxon>
        <taxon>Spermatophyta</taxon>
        <taxon>Magnoliopsida</taxon>
        <taxon>eudicotyledons</taxon>
        <taxon>Gunneridae</taxon>
        <taxon>Pentapetalae</taxon>
        <taxon>asterids</taxon>
        <taxon>lamiids</taxon>
        <taxon>Gentianales</taxon>
        <taxon>Rubiaceae</taxon>
        <taxon>Rubioideae</taxon>
        <taxon>Spermacoceae</taxon>
        <taxon>Hedyotis-Oldenlandia complex</taxon>
        <taxon>Oldenlandia</taxon>
    </lineage>
</organism>
<proteinExistence type="inferred from homology"/>
<dbReference type="InterPro" id="IPR044859">
    <property type="entry name" value="Allene_oxi_cyc_Dirigent"/>
</dbReference>
<evidence type="ECO:0000256" key="2">
    <source>
        <dbReference type="ARBA" id="ARBA00011738"/>
    </source>
</evidence>
<keyword evidence="3 4" id="KW-0964">Secreted</keyword>
<dbReference type="EMBL" id="OX459126">
    <property type="protein sequence ID" value="CAI9118179.1"/>
    <property type="molecule type" value="Genomic_DNA"/>
</dbReference>
<name>A0AAV1EET3_OLDCO</name>
<sequence length="191" mass="20891">MKIRSLVFLAIALTMAPLGQTLLPDQSEEAVDKYFTKLSHAKPKYEKIRLFIHDVASGPNPSIVPVARANGTAKSKTQFGIVNVVDDRLTTGPEDKSREVGYVQGVYVSASKENVSLLVALNFVFTNKEYNGSTLSVLGRIAEFSDNREFPVLGGSGCFRLAQGIVVAKVHSADASTGNRIVECRFHFLHY</sequence>
<keyword evidence="4" id="KW-0732">Signal</keyword>
<dbReference type="PANTHER" id="PTHR21495">
    <property type="entry name" value="NUCLEOPORIN-RELATED"/>
    <property type="match status" value="1"/>
</dbReference>
<evidence type="ECO:0000256" key="4">
    <source>
        <dbReference type="RuleBase" id="RU363099"/>
    </source>
</evidence>
<evidence type="ECO:0000313" key="6">
    <source>
        <dbReference type="Proteomes" id="UP001161247"/>
    </source>
</evidence>
<gene>
    <name evidence="5" type="ORF">OLC1_LOCUS24107</name>
</gene>
<dbReference type="AlphaFoldDB" id="A0AAV1EET3"/>
<keyword evidence="6" id="KW-1185">Reference proteome</keyword>
<protein>
    <recommendedName>
        <fullName evidence="4">Dirigent protein</fullName>
    </recommendedName>
</protein>